<dbReference type="Proteomes" id="UP001167160">
    <property type="component" value="Unassembled WGS sequence"/>
</dbReference>
<sequence length="504" mass="54309">MPSSLSFLLARRDLALKAIVPAEPDRPVCRVHVSELDDPTPYLEPGELLLTTGLQRTEPDPGWDGYVARLAERRAAGLGFGVGPAHGEIPGALVEAARRHGFPLIEVPSATPFIEISKAVAGAVARDEQQGLLGAVQAQYNLTRGALSSGGVREVVNRLARALDCWILLLDPTGSLRCGAPESARKHAARVRIEIDRLYTADPQRSVALTMAGESVAMLPLPVHGRIGGFLVAGRATALSPVERSVLTTAVGLLSLDLYGRWDLREADRRAHSAVVQLAVSGHCDLAVRLAETLAVPFPDPPLRIAVLGAPHEQLPDLLQAAEDHQALRMMSALTASHEPDMVLVVLSEAEGETTSLEEVLMHVPHSRGAVSDPAPMNELPDAWRRARAVFHASPSSGRLVLARDLAAAGLLKHLRTPDAAGWAGSLLEPLDRHANRSRLDLVATLHVFLSHNGLVDASASALGIHRHTLRYRLNRIAELLDCELDDPTVRAELWIALRLREQS</sequence>
<organism evidence="3 4">
    <name type="scientific">Streptomyces meridianus</name>
    <dbReference type="NCBI Taxonomy" id="2938945"/>
    <lineage>
        <taxon>Bacteria</taxon>
        <taxon>Bacillati</taxon>
        <taxon>Actinomycetota</taxon>
        <taxon>Actinomycetes</taxon>
        <taxon>Kitasatosporales</taxon>
        <taxon>Streptomycetaceae</taxon>
        <taxon>Streptomyces</taxon>
    </lineage>
</organism>
<name>A0ABT0XAT6_9ACTN</name>
<evidence type="ECO:0000259" key="2">
    <source>
        <dbReference type="Pfam" id="PF13556"/>
    </source>
</evidence>
<dbReference type="Pfam" id="PF13556">
    <property type="entry name" value="HTH_30"/>
    <property type="match status" value="1"/>
</dbReference>
<proteinExistence type="predicted"/>
<dbReference type="InterPro" id="IPR051448">
    <property type="entry name" value="CdaR-like_regulators"/>
</dbReference>
<feature type="domain" description="Purine catabolism PurC-like" evidence="1">
    <location>
        <begin position="25"/>
        <end position="122"/>
    </location>
</feature>
<dbReference type="Pfam" id="PF07905">
    <property type="entry name" value="PucR"/>
    <property type="match status" value="1"/>
</dbReference>
<dbReference type="EMBL" id="JAMQGM010000041">
    <property type="protein sequence ID" value="MCM2579500.1"/>
    <property type="molecule type" value="Genomic_DNA"/>
</dbReference>
<accession>A0ABT0XAT6</accession>
<protein>
    <submittedName>
        <fullName evidence="3">PucR family transcriptional regulator</fullName>
    </submittedName>
</protein>
<feature type="domain" description="PucR C-terminal helix-turn-helix" evidence="2">
    <location>
        <begin position="442"/>
        <end position="500"/>
    </location>
</feature>
<dbReference type="InterPro" id="IPR025736">
    <property type="entry name" value="PucR_C-HTH_dom"/>
</dbReference>
<dbReference type="PANTHER" id="PTHR33744:SF1">
    <property type="entry name" value="DNA-BINDING TRANSCRIPTIONAL ACTIVATOR ADER"/>
    <property type="match status" value="1"/>
</dbReference>
<evidence type="ECO:0000313" key="4">
    <source>
        <dbReference type="Proteomes" id="UP001167160"/>
    </source>
</evidence>
<comment type="caution">
    <text evidence="3">The sequence shown here is derived from an EMBL/GenBank/DDBJ whole genome shotgun (WGS) entry which is preliminary data.</text>
</comment>
<dbReference type="Gene3D" id="1.10.10.2840">
    <property type="entry name" value="PucR C-terminal helix-turn-helix domain"/>
    <property type="match status" value="1"/>
</dbReference>
<reference evidence="3" key="1">
    <citation type="journal article" date="2023" name="Int. J. Syst. Evol. Microbiol.">
        <title>Streptomyces meridianus sp. nov. isolated from brackish water of the Tagus estuary in Alcochete, Portugal.</title>
        <authorList>
            <person name="Santos J.D.N."/>
            <person name="Klimek D."/>
            <person name="Calusinska M."/>
            <person name="Lobo Da Cunha A."/>
            <person name="Catita J."/>
            <person name="Goncalves H."/>
            <person name="Gonzalez I."/>
            <person name="Reyes F."/>
            <person name="Lage O.M."/>
        </authorList>
    </citation>
    <scope>NUCLEOTIDE SEQUENCE</scope>
    <source>
        <strain evidence="3">MTZ3.1</strain>
    </source>
</reference>
<keyword evidence="4" id="KW-1185">Reference proteome</keyword>
<dbReference type="InterPro" id="IPR042070">
    <property type="entry name" value="PucR_C-HTH_sf"/>
</dbReference>
<evidence type="ECO:0000313" key="3">
    <source>
        <dbReference type="EMBL" id="MCM2579500.1"/>
    </source>
</evidence>
<gene>
    <name evidence="3" type="ORF">M1E25_19475</name>
</gene>
<dbReference type="PANTHER" id="PTHR33744">
    <property type="entry name" value="CARBOHYDRATE DIACID REGULATOR"/>
    <property type="match status" value="1"/>
</dbReference>
<dbReference type="RefSeq" id="WP_251417383.1">
    <property type="nucleotide sequence ID" value="NZ_JAMQGM010000041.1"/>
</dbReference>
<evidence type="ECO:0000259" key="1">
    <source>
        <dbReference type="Pfam" id="PF07905"/>
    </source>
</evidence>
<dbReference type="InterPro" id="IPR012914">
    <property type="entry name" value="PucR_dom"/>
</dbReference>